<dbReference type="Gene3D" id="1.20.920.10">
    <property type="entry name" value="Bromodomain-like"/>
    <property type="match status" value="1"/>
</dbReference>
<evidence type="ECO:0000256" key="2">
    <source>
        <dbReference type="PROSITE-ProRule" id="PRU00035"/>
    </source>
</evidence>
<feature type="domain" description="Bromo" evidence="4">
    <location>
        <begin position="183"/>
        <end position="256"/>
    </location>
</feature>
<dbReference type="SMART" id="SM00297">
    <property type="entry name" value="BROMO"/>
    <property type="match status" value="1"/>
</dbReference>
<dbReference type="OrthoDB" id="21449at2759"/>
<dbReference type="PRINTS" id="PR00503">
    <property type="entry name" value="BROMODOMAIN"/>
</dbReference>
<dbReference type="PROSITE" id="PS00633">
    <property type="entry name" value="BROMODOMAIN_1"/>
    <property type="match status" value="1"/>
</dbReference>
<comment type="caution">
    <text evidence="5">The sequence shown here is derived from an EMBL/GenBank/DDBJ whole genome shotgun (WGS) entry which is preliminary data.</text>
</comment>
<dbReference type="InParanoid" id="A0A2R5GN86"/>
<evidence type="ECO:0000256" key="3">
    <source>
        <dbReference type="SAM" id="MobiDB-lite"/>
    </source>
</evidence>
<evidence type="ECO:0000313" key="6">
    <source>
        <dbReference type="Proteomes" id="UP000241890"/>
    </source>
</evidence>
<protein>
    <submittedName>
        <fullName evidence="5">Bromodomain-containing protein DDB_G0270170</fullName>
    </submittedName>
</protein>
<evidence type="ECO:0000256" key="1">
    <source>
        <dbReference type="ARBA" id="ARBA00023117"/>
    </source>
</evidence>
<dbReference type="InterPro" id="IPR018359">
    <property type="entry name" value="Bromodomain_CS"/>
</dbReference>
<dbReference type="Proteomes" id="UP000241890">
    <property type="component" value="Unassembled WGS sequence"/>
</dbReference>
<dbReference type="PANTHER" id="PTHR22881:SF27">
    <property type="entry name" value="BROMODOMAIN CONTAINING 7_9"/>
    <property type="match status" value="1"/>
</dbReference>
<dbReference type="InterPro" id="IPR001487">
    <property type="entry name" value="Bromodomain"/>
</dbReference>
<evidence type="ECO:0000313" key="5">
    <source>
        <dbReference type="EMBL" id="GBG30083.1"/>
    </source>
</evidence>
<dbReference type="EMBL" id="BEYU01000070">
    <property type="protein sequence ID" value="GBG30083.1"/>
    <property type="molecule type" value="Genomic_DNA"/>
</dbReference>
<proteinExistence type="predicted"/>
<accession>A0A2R5GN86</accession>
<reference evidence="5 6" key="1">
    <citation type="submission" date="2017-12" db="EMBL/GenBank/DDBJ databases">
        <title>Sequencing, de novo assembly and annotation of complete genome of a new Thraustochytrid species, strain FCC1311.</title>
        <authorList>
            <person name="Sedici K."/>
            <person name="Godart F."/>
            <person name="Aiese Cigliano R."/>
            <person name="Sanseverino W."/>
            <person name="Barakat M."/>
            <person name="Ortet P."/>
            <person name="Marechal E."/>
            <person name="Cagnac O."/>
            <person name="Amato A."/>
        </authorList>
    </citation>
    <scope>NUCLEOTIDE SEQUENCE [LARGE SCALE GENOMIC DNA]</scope>
</reference>
<dbReference type="CDD" id="cd04369">
    <property type="entry name" value="Bromodomain"/>
    <property type="match status" value="1"/>
</dbReference>
<dbReference type="InterPro" id="IPR051831">
    <property type="entry name" value="Bromodomain_contain_prot"/>
</dbReference>
<evidence type="ECO:0000259" key="4">
    <source>
        <dbReference type="PROSITE" id="PS50014"/>
    </source>
</evidence>
<keyword evidence="1 2" id="KW-0103">Bromodomain</keyword>
<dbReference type="SUPFAM" id="SSF47370">
    <property type="entry name" value="Bromodomain"/>
    <property type="match status" value="1"/>
</dbReference>
<gene>
    <name evidence="5" type="ORF">FCC1311_063032</name>
</gene>
<dbReference type="Pfam" id="PF00439">
    <property type="entry name" value="Bromodomain"/>
    <property type="match status" value="1"/>
</dbReference>
<feature type="region of interest" description="Disordered" evidence="3">
    <location>
        <begin position="121"/>
        <end position="157"/>
    </location>
</feature>
<dbReference type="AlphaFoldDB" id="A0A2R5GN86"/>
<dbReference type="PANTHER" id="PTHR22881">
    <property type="entry name" value="BROMODOMAIN CONTAINING PROTEIN"/>
    <property type="match status" value="1"/>
</dbReference>
<dbReference type="InterPro" id="IPR036427">
    <property type="entry name" value="Bromodomain-like_sf"/>
</dbReference>
<dbReference type="PROSITE" id="PS50014">
    <property type="entry name" value="BROMODOMAIN_2"/>
    <property type="match status" value="1"/>
</dbReference>
<keyword evidence="6" id="KW-1185">Reference proteome</keyword>
<organism evidence="5 6">
    <name type="scientific">Hondaea fermentalgiana</name>
    <dbReference type="NCBI Taxonomy" id="2315210"/>
    <lineage>
        <taxon>Eukaryota</taxon>
        <taxon>Sar</taxon>
        <taxon>Stramenopiles</taxon>
        <taxon>Bigyra</taxon>
        <taxon>Labyrinthulomycetes</taxon>
        <taxon>Thraustochytrida</taxon>
        <taxon>Thraustochytriidae</taxon>
        <taxon>Hondaea</taxon>
    </lineage>
</organism>
<sequence length="280" mass="31648">MDVPLLLAPQTRDGVERAAEAWLSAHGVLPQEYMSYLGDAVVTAGAQDPELTERADFVANERNRFRWLIDNVRPPVNIQFERLPEAELKRSFTLGAIRRGPPPPRAPLKRASSIKINIKLPKPPASVKEESTTTATTSATSGSPAKRPRTDAGETPSRLGHVLQETVNRLLRIRFHKSPFKHSGYPFDNPFAVRLEPSGQVVPLEYFDKIKEPMDLSKVKDRVGVGRYKTFAEFERDVQLIVSNAKLYHNKPKTVMHRLTQHFDKESKKLLRAAKNKLDR</sequence>
<feature type="compositionally biased region" description="Low complexity" evidence="3">
    <location>
        <begin position="132"/>
        <end position="141"/>
    </location>
</feature>
<name>A0A2R5GN86_9STRA</name>